<feature type="signal peptide" evidence="4">
    <location>
        <begin position="1"/>
        <end position="21"/>
    </location>
</feature>
<dbReference type="Pfam" id="PF13407">
    <property type="entry name" value="Peripla_BP_4"/>
    <property type="match status" value="1"/>
</dbReference>
<dbReference type="CDD" id="cd19996">
    <property type="entry name" value="PBP1_ABC_sugar_binding-like"/>
    <property type="match status" value="1"/>
</dbReference>
<accession>A0A849KXM3</accession>
<comment type="caution">
    <text evidence="6">The sequence shown here is derived from an EMBL/GenBank/DDBJ whole genome shotgun (WGS) entry which is preliminary data.</text>
</comment>
<dbReference type="InterPro" id="IPR025997">
    <property type="entry name" value="SBP_2_dom"/>
</dbReference>
<evidence type="ECO:0000256" key="4">
    <source>
        <dbReference type="SAM" id="SignalP"/>
    </source>
</evidence>
<keyword evidence="7" id="KW-1185">Reference proteome</keyword>
<dbReference type="SUPFAM" id="SSF53822">
    <property type="entry name" value="Periplasmic binding protein-like I"/>
    <property type="match status" value="1"/>
</dbReference>
<proteinExistence type="inferred from homology"/>
<feature type="chain" id="PRO_5032434302" evidence="4">
    <location>
        <begin position="22"/>
        <end position="352"/>
    </location>
</feature>
<name>A0A849KXM3_9HYPH</name>
<organism evidence="6 7">
    <name type="scientific">Ochrobactrum soli</name>
    <dbReference type="NCBI Taxonomy" id="2448455"/>
    <lineage>
        <taxon>Bacteria</taxon>
        <taxon>Pseudomonadati</taxon>
        <taxon>Pseudomonadota</taxon>
        <taxon>Alphaproteobacteria</taxon>
        <taxon>Hyphomicrobiales</taxon>
        <taxon>Brucellaceae</taxon>
        <taxon>Brucella/Ochrobactrum group</taxon>
        <taxon>Ochrobactrum</taxon>
    </lineage>
</organism>
<dbReference type="EMBL" id="JABFCY010000016">
    <property type="protein sequence ID" value="NNU62834.1"/>
    <property type="molecule type" value="Genomic_DNA"/>
</dbReference>
<dbReference type="AlphaFoldDB" id="A0A849KXM3"/>
<evidence type="ECO:0000256" key="1">
    <source>
        <dbReference type="ARBA" id="ARBA00004196"/>
    </source>
</evidence>
<evidence type="ECO:0000313" key="6">
    <source>
        <dbReference type="EMBL" id="NNU62834.1"/>
    </source>
</evidence>
<dbReference type="PANTHER" id="PTHR46847">
    <property type="entry name" value="D-ALLOSE-BINDING PERIPLASMIC PROTEIN-RELATED"/>
    <property type="match status" value="1"/>
</dbReference>
<gene>
    <name evidence="6" type="ORF">HKX02_21600</name>
</gene>
<reference evidence="6 7" key="1">
    <citation type="submission" date="2020-05" db="EMBL/GenBank/DDBJ databases">
        <title>Draft Genome Sequence of Ochrobactrum soli Isolated from Stable Fly Gut.</title>
        <authorList>
            <person name="Pileggi M.T."/>
            <person name="Vazhakkala L.J."/>
            <person name="Wong C.N."/>
        </authorList>
    </citation>
    <scope>NUCLEOTIDE SEQUENCE [LARGE SCALE GENOMIC DNA]</scope>
    <source>
        <strain evidence="6 7">MTP-C0764</strain>
    </source>
</reference>
<sequence>MRKLALATALVAILFSSASFAEDVLLMKGLEVREGTNPVIPADKFKKPAPWKIGFSIWGFGNTYMIQMAEEAKYYASTNHDIKNFIFTNADSKPAKQIADIEDLIAQGVDALVVAPISLSAVSPIIEKATAAGIPVIVHSTAVDTDKYTVDLQGDPVHFGKVMGDFLVKQLNGKGHIWVLRGQAGVSEDQYRYDGLTEALKGTDITISSEQNGDWAYDKGKQVCESLALSDPNPDGIWSSGAAMSQACIDVFTELGQPIPPITGEGNNGFFRAWKASGVKSMAAVFSPEQGAAAVRAAVSLLEGKELHHRYVARPDPILEDTRDQYFRADLNDNLWFPVSLPKEKMEEVFKK</sequence>
<keyword evidence="3 4" id="KW-0732">Signal</keyword>
<evidence type="ECO:0000259" key="5">
    <source>
        <dbReference type="Pfam" id="PF13407"/>
    </source>
</evidence>
<evidence type="ECO:0000256" key="2">
    <source>
        <dbReference type="ARBA" id="ARBA00007639"/>
    </source>
</evidence>
<comment type="similarity">
    <text evidence="2">Belongs to the bacterial solute-binding protein 2 family.</text>
</comment>
<dbReference type="GO" id="GO:0030313">
    <property type="term" value="C:cell envelope"/>
    <property type="evidence" value="ECO:0007669"/>
    <property type="project" value="UniProtKB-SubCell"/>
</dbReference>
<dbReference type="RefSeq" id="WP_171319150.1">
    <property type="nucleotide sequence ID" value="NZ_JABFCY010000016.1"/>
</dbReference>
<dbReference type="PANTHER" id="PTHR46847:SF3">
    <property type="entry name" value="GALACTOFURANOSE-BINDING PROTEIN YTFQ"/>
    <property type="match status" value="1"/>
</dbReference>
<feature type="domain" description="Periplasmic binding protein" evidence="5">
    <location>
        <begin position="53"/>
        <end position="306"/>
    </location>
</feature>
<evidence type="ECO:0000256" key="3">
    <source>
        <dbReference type="ARBA" id="ARBA00022729"/>
    </source>
</evidence>
<dbReference type="Gene3D" id="3.40.50.2300">
    <property type="match status" value="2"/>
</dbReference>
<dbReference type="InterPro" id="IPR028082">
    <property type="entry name" value="Peripla_BP_I"/>
</dbReference>
<protein>
    <submittedName>
        <fullName evidence="6">ABC transporter substrate-binding protein</fullName>
    </submittedName>
</protein>
<evidence type="ECO:0000313" key="7">
    <source>
        <dbReference type="Proteomes" id="UP000574931"/>
    </source>
</evidence>
<dbReference type="Proteomes" id="UP000574931">
    <property type="component" value="Unassembled WGS sequence"/>
</dbReference>
<dbReference type="GO" id="GO:0030246">
    <property type="term" value="F:carbohydrate binding"/>
    <property type="evidence" value="ECO:0007669"/>
    <property type="project" value="UniProtKB-ARBA"/>
</dbReference>
<comment type="subcellular location">
    <subcellularLocation>
        <location evidence="1">Cell envelope</location>
    </subcellularLocation>
</comment>